<organism evidence="1 2">
    <name type="scientific">Lutzomyia longipalpis</name>
    <name type="common">Sand fly</name>
    <dbReference type="NCBI Taxonomy" id="7200"/>
    <lineage>
        <taxon>Eukaryota</taxon>
        <taxon>Metazoa</taxon>
        <taxon>Ecdysozoa</taxon>
        <taxon>Arthropoda</taxon>
        <taxon>Hexapoda</taxon>
        <taxon>Insecta</taxon>
        <taxon>Pterygota</taxon>
        <taxon>Neoptera</taxon>
        <taxon>Endopterygota</taxon>
        <taxon>Diptera</taxon>
        <taxon>Nematocera</taxon>
        <taxon>Psychodoidea</taxon>
        <taxon>Psychodidae</taxon>
        <taxon>Lutzomyia</taxon>
        <taxon>Lutzomyia</taxon>
    </lineage>
</organism>
<protein>
    <submittedName>
        <fullName evidence="1">Uncharacterized protein</fullName>
    </submittedName>
</protein>
<dbReference type="Proteomes" id="UP000092461">
    <property type="component" value="Unassembled WGS sequence"/>
</dbReference>
<evidence type="ECO:0000313" key="1">
    <source>
        <dbReference type="EnsemblMetazoa" id="LLOJ005615-PA"/>
    </source>
</evidence>
<dbReference type="AlphaFoldDB" id="A0A1B0GIV9"/>
<dbReference type="VEuPathDB" id="VectorBase:LLOJ005615"/>
<dbReference type="EMBL" id="AJWK01017691">
    <property type="status" value="NOT_ANNOTATED_CDS"/>
    <property type="molecule type" value="Genomic_DNA"/>
</dbReference>
<name>A0A1B0GIV9_LUTLO</name>
<proteinExistence type="predicted"/>
<dbReference type="EMBL" id="AJWK01017689">
    <property type="status" value="NOT_ANNOTATED_CDS"/>
    <property type="molecule type" value="Genomic_DNA"/>
</dbReference>
<dbReference type="EnsemblMetazoa" id="LLOJ005615-RA">
    <property type="protein sequence ID" value="LLOJ005615-PA"/>
    <property type="gene ID" value="LLOJ005615"/>
</dbReference>
<keyword evidence="2" id="KW-1185">Reference proteome</keyword>
<accession>A0A1B0GIV9</accession>
<dbReference type="EMBL" id="AJWK01017690">
    <property type="status" value="NOT_ANNOTATED_CDS"/>
    <property type="molecule type" value="Genomic_DNA"/>
</dbReference>
<reference evidence="1" key="1">
    <citation type="submission" date="2020-05" db="UniProtKB">
        <authorList>
            <consortium name="EnsemblMetazoa"/>
        </authorList>
    </citation>
    <scope>IDENTIFICATION</scope>
    <source>
        <strain evidence="1">Jacobina</strain>
    </source>
</reference>
<evidence type="ECO:0000313" key="2">
    <source>
        <dbReference type="Proteomes" id="UP000092461"/>
    </source>
</evidence>
<sequence>MGEVLFFTLNDADHDVSPLSDEAVHVYRPESDSCSGRTSLINKFPPSTIRIRNDGKLWLVCPVSKSKFIPSFFHISVGSGFPFGGPHSNRAVSPAATRSYDEVSPTTSLYRVSDKSNFYLKPFYRGLRSAFGFAIECDRLPFGYKNIRWMFSDSRLHTVKDDLCRYDSVAKGIRKVHSLKLQKKIRTTIVVTYNSCDVYQHISAKETNSAVCDKQLNDN</sequence>